<name>A0A162TA55_MUCCL</name>
<dbReference type="VEuPathDB" id="FungiDB:MUCCIDRAFT_81056"/>
<gene>
    <name evidence="2" type="ORF">MUCCIDRAFT_81056</name>
</gene>
<evidence type="ECO:0000313" key="3">
    <source>
        <dbReference type="Proteomes" id="UP000077051"/>
    </source>
</evidence>
<feature type="compositionally biased region" description="Basic residues" evidence="1">
    <location>
        <begin position="258"/>
        <end position="275"/>
    </location>
</feature>
<organism evidence="2 3">
    <name type="scientific">Mucor lusitanicus CBS 277.49</name>
    <dbReference type="NCBI Taxonomy" id="747725"/>
    <lineage>
        <taxon>Eukaryota</taxon>
        <taxon>Fungi</taxon>
        <taxon>Fungi incertae sedis</taxon>
        <taxon>Mucoromycota</taxon>
        <taxon>Mucoromycotina</taxon>
        <taxon>Mucoromycetes</taxon>
        <taxon>Mucorales</taxon>
        <taxon>Mucorineae</taxon>
        <taxon>Mucoraceae</taxon>
        <taxon>Mucor</taxon>
    </lineage>
</organism>
<evidence type="ECO:0000256" key="1">
    <source>
        <dbReference type="SAM" id="MobiDB-lite"/>
    </source>
</evidence>
<dbReference type="Proteomes" id="UP000077051">
    <property type="component" value="Unassembled WGS sequence"/>
</dbReference>
<dbReference type="EMBL" id="AMYB01000004">
    <property type="protein sequence ID" value="OAD03042.1"/>
    <property type="molecule type" value="Genomic_DNA"/>
</dbReference>
<feature type="compositionally biased region" description="Basic and acidic residues" evidence="1">
    <location>
        <begin position="201"/>
        <end position="212"/>
    </location>
</feature>
<feature type="compositionally biased region" description="Low complexity" evidence="1">
    <location>
        <begin position="213"/>
        <end position="228"/>
    </location>
</feature>
<dbReference type="AlphaFoldDB" id="A0A162TA55"/>
<evidence type="ECO:0000313" key="2">
    <source>
        <dbReference type="EMBL" id="OAD03042.1"/>
    </source>
</evidence>
<keyword evidence="3" id="KW-1185">Reference proteome</keyword>
<feature type="region of interest" description="Disordered" evidence="1">
    <location>
        <begin position="185"/>
        <end position="284"/>
    </location>
</feature>
<dbReference type="OrthoDB" id="2281878at2759"/>
<comment type="caution">
    <text evidence="2">The sequence shown here is derived from an EMBL/GenBank/DDBJ whole genome shotgun (WGS) entry which is preliminary data.</text>
</comment>
<protein>
    <submittedName>
        <fullName evidence="2">Basic-leucine zipper transcription factor</fullName>
    </submittedName>
</protein>
<sequence length="284" mass="32357">MVSTKKAPEAHFLLSHIEFPQSHVDYRAIFDENDPEKFAFIKLLEAINLRASEISTLQRSFPKMDLSALYCLGITIQEYVRHLSTDVLAQKRAAENKPPINNFYTPHEMQARTLEAVIQKYKPSTNTVAHAQQAAPIAARPNIDQELHHSAKHPHHRVEIKTSEKATRYDKIVSDPKWTGTLVKSPRDLKANSEQAAARRAKAEAIQKKKAETQQALLQKQQQLQQQQQEEKELLMPHKRVRPAENDTSYDIFDRANHSKPKKAKTSPGKKKRKTASSSSQKGF</sequence>
<proteinExistence type="predicted"/>
<reference evidence="2 3" key="1">
    <citation type="submission" date="2015-06" db="EMBL/GenBank/DDBJ databases">
        <title>Expansion of signal transduction pathways in fungi by whole-genome duplication.</title>
        <authorList>
            <consortium name="DOE Joint Genome Institute"/>
            <person name="Corrochano L.M."/>
            <person name="Kuo A."/>
            <person name="Marcet-Houben M."/>
            <person name="Polaino S."/>
            <person name="Salamov A."/>
            <person name="Villalobos J.M."/>
            <person name="Alvarez M.I."/>
            <person name="Avalos J."/>
            <person name="Benito E.P."/>
            <person name="Benoit I."/>
            <person name="Burger G."/>
            <person name="Camino L.P."/>
            <person name="Canovas D."/>
            <person name="Cerda-Olmedo E."/>
            <person name="Cheng J.-F."/>
            <person name="Dominguez A."/>
            <person name="Elias M."/>
            <person name="Eslava A.P."/>
            <person name="Glaser F."/>
            <person name="Grimwood J."/>
            <person name="Gutierrez G."/>
            <person name="Heitman J."/>
            <person name="Henrissat B."/>
            <person name="Iturriaga E.A."/>
            <person name="Lang B.F."/>
            <person name="Lavin J.L."/>
            <person name="Lee S."/>
            <person name="Li W."/>
            <person name="Lindquist E."/>
            <person name="Lopez-Garcia S."/>
            <person name="Luque E.M."/>
            <person name="Marcos A.T."/>
            <person name="Martin J."/>
            <person name="Mccluskey K."/>
            <person name="Medina H.R."/>
            <person name="Miralles-Duran A."/>
            <person name="Miyazaki A."/>
            <person name="Munoz-Torres E."/>
            <person name="Oguiza J.A."/>
            <person name="Ohm R."/>
            <person name="Olmedo M."/>
            <person name="Orejas M."/>
            <person name="Ortiz-Castellanos L."/>
            <person name="Pisabarro A.G."/>
            <person name="Rodriguez-Romero J."/>
            <person name="Ruiz-Herrera J."/>
            <person name="Ruiz-Vazquez R."/>
            <person name="Sanz C."/>
            <person name="Schackwitz W."/>
            <person name="Schmutz J."/>
            <person name="Shahriari M."/>
            <person name="Shelest E."/>
            <person name="Silva-Franco F."/>
            <person name="Soanes D."/>
            <person name="Syed K."/>
            <person name="Tagua V.G."/>
            <person name="Talbot N.J."/>
            <person name="Thon M."/>
            <person name="De Vries R.P."/>
            <person name="Wiebenga A."/>
            <person name="Yadav J.S."/>
            <person name="Braun E.L."/>
            <person name="Baker S."/>
            <person name="Garre V."/>
            <person name="Horwitz B."/>
            <person name="Torres-Martinez S."/>
            <person name="Idnurm A."/>
            <person name="Herrera-Estrella A."/>
            <person name="Gabaldon T."/>
            <person name="Grigoriev I.V."/>
        </authorList>
    </citation>
    <scope>NUCLEOTIDE SEQUENCE [LARGE SCALE GENOMIC DNA]</scope>
    <source>
        <strain evidence="2 3">CBS 277.49</strain>
    </source>
</reference>
<accession>A0A162TA55</accession>